<dbReference type="EMBL" id="BEZZ01000073">
    <property type="protein sequence ID" value="GCC25002.1"/>
    <property type="molecule type" value="Genomic_DNA"/>
</dbReference>
<dbReference type="PANTHER" id="PTHR13944:SF22">
    <property type="entry name" value="RHO GUANINE NUCLEOTIDE EXCHANGE FACTOR 28"/>
    <property type="match status" value="1"/>
</dbReference>
<reference evidence="1 2" key="1">
    <citation type="journal article" date="2018" name="Nat. Ecol. Evol.">
        <title>Shark genomes provide insights into elasmobranch evolution and the origin of vertebrates.</title>
        <authorList>
            <person name="Hara Y"/>
            <person name="Yamaguchi K"/>
            <person name="Onimaru K"/>
            <person name="Kadota M"/>
            <person name="Koyanagi M"/>
            <person name="Keeley SD"/>
            <person name="Tatsumi K"/>
            <person name="Tanaka K"/>
            <person name="Motone F"/>
            <person name="Kageyama Y"/>
            <person name="Nozu R"/>
            <person name="Adachi N"/>
            <person name="Nishimura O"/>
            <person name="Nakagawa R"/>
            <person name="Tanegashima C"/>
            <person name="Kiyatake I"/>
            <person name="Matsumoto R"/>
            <person name="Murakumo K"/>
            <person name="Nishida K"/>
            <person name="Terakita A"/>
            <person name="Kuratani S"/>
            <person name="Sato K"/>
            <person name="Hyodo S Kuraku.S."/>
        </authorList>
    </citation>
    <scope>NUCLEOTIDE SEQUENCE [LARGE SCALE GENOMIC DNA]</scope>
</reference>
<dbReference type="OrthoDB" id="9945274at2759"/>
<dbReference type="STRING" id="137246.A0A401S3Q8"/>
<evidence type="ECO:0000313" key="2">
    <source>
        <dbReference type="Proteomes" id="UP000287033"/>
    </source>
</evidence>
<accession>A0A401S3Q8</accession>
<dbReference type="AlphaFoldDB" id="A0A401S3Q8"/>
<protein>
    <recommendedName>
        <fullName evidence="3">DBB domain-containing protein</fullName>
    </recommendedName>
</protein>
<proteinExistence type="predicted"/>
<dbReference type="PANTHER" id="PTHR13944">
    <property type="entry name" value="AGAP007712-PA"/>
    <property type="match status" value="1"/>
</dbReference>
<dbReference type="InterPro" id="IPR051632">
    <property type="entry name" value="Rho_GEF"/>
</dbReference>
<evidence type="ECO:0008006" key="3">
    <source>
        <dbReference type="Google" id="ProtNLM"/>
    </source>
</evidence>
<dbReference type="Proteomes" id="UP000287033">
    <property type="component" value="Unassembled WGS sequence"/>
</dbReference>
<comment type="caution">
    <text evidence="1">The sequence shown here is derived from an EMBL/GenBank/DDBJ whole genome shotgun (WGS) entry which is preliminary data.</text>
</comment>
<dbReference type="OMA" id="MELSCHE"/>
<name>A0A401S3Q8_CHIPU</name>
<organism evidence="1 2">
    <name type="scientific">Chiloscyllium punctatum</name>
    <name type="common">Brownbanded bambooshark</name>
    <name type="synonym">Hemiscyllium punctatum</name>
    <dbReference type="NCBI Taxonomy" id="137246"/>
    <lineage>
        <taxon>Eukaryota</taxon>
        <taxon>Metazoa</taxon>
        <taxon>Chordata</taxon>
        <taxon>Craniata</taxon>
        <taxon>Vertebrata</taxon>
        <taxon>Chondrichthyes</taxon>
        <taxon>Elasmobranchii</taxon>
        <taxon>Galeomorphii</taxon>
        <taxon>Galeoidea</taxon>
        <taxon>Orectolobiformes</taxon>
        <taxon>Hemiscylliidae</taxon>
        <taxon>Chiloscyllium</taxon>
    </lineage>
</organism>
<gene>
    <name evidence="1" type="ORF">chiPu_0003405</name>
</gene>
<sequence length="390" mass="43233">MLEHGNIDVDAEAMELSCHEVPIYGQQSLVAVFEATCPVPEGAEWYFVYEGSRQNHVTVAQRLNAKILQSVVPGHDTSEAVTVSACMFTEAKSVSILGCSRIKYIEDVASKLTQVLVESAGMVDCTSHLTLLEQFGLTREAAQSLDENMTAAIEHLELSPSWNLLGKWAGKEICYKETLLHVSVRLGLYKFSQFLLCQPGGVQAALVPNEEGMMPIDLALQNGMHCLVEFLKDIENSRVTPSVGISKTYGDSHKLQKRRSGPNTFILTVDNKIRHSLESDILLLRGYIHDANLENMVPYQGNAKMDELKLHHLCTEEGHSEVKEEQDLCSEPFTNESGQSMGSTEKETYVEYVSTLGDQAGLLLDEVDQALLDTGTKERSICQILMHILK</sequence>
<evidence type="ECO:0000313" key="1">
    <source>
        <dbReference type="EMBL" id="GCC25002.1"/>
    </source>
</evidence>
<dbReference type="GO" id="GO:0035023">
    <property type="term" value="P:regulation of Rho protein signal transduction"/>
    <property type="evidence" value="ECO:0007669"/>
    <property type="project" value="TreeGrafter"/>
</dbReference>
<keyword evidence="2" id="KW-1185">Reference proteome</keyword>